<keyword evidence="4" id="KW-1185">Reference proteome</keyword>
<dbReference type="AlphaFoldDB" id="A0A8J2L6U3"/>
<feature type="non-terminal residue" evidence="3">
    <location>
        <position position="192"/>
    </location>
</feature>
<dbReference type="Pfam" id="PF01094">
    <property type="entry name" value="ANF_receptor"/>
    <property type="match status" value="1"/>
</dbReference>
<feature type="domain" description="Receptor ligand binding region" evidence="2">
    <location>
        <begin position="1"/>
        <end position="138"/>
    </location>
</feature>
<dbReference type="EMBL" id="CAJVCH010375933">
    <property type="protein sequence ID" value="CAG7816694.1"/>
    <property type="molecule type" value="Genomic_DNA"/>
</dbReference>
<evidence type="ECO:0000313" key="4">
    <source>
        <dbReference type="Proteomes" id="UP000708208"/>
    </source>
</evidence>
<proteinExistence type="predicted"/>
<dbReference type="OrthoDB" id="5984008at2759"/>
<reference evidence="3" key="1">
    <citation type="submission" date="2021-06" db="EMBL/GenBank/DDBJ databases">
        <authorList>
            <person name="Hodson N. C."/>
            <person name="Mongue J. A."/>
            <person name="Jaron S. K."/>
        </authorList>
    </citation>
    <scope>NUCLEOTIDE SEQUENCE</scope>
</reference>
<protein>
    <recommendedName>
        <fullName evidence="2">Receptor ligand binding region domain-containing protein</fullName>
    </recommendedName>
</protein>
<evidence type="ECO:0000313" key="3">
    <source>
        <dbReference type="EMBL" id="CAG7816694.1"/>
    </source>
</evidence>
<evidence type="ECO:0000259" key="2">
    <source>
        <dbReference type="Pfam" id="PF01094"/>
    </source>
</evidence>
<feature type="compositionally biased region" description="Pro residues" evidence="1">
    <location>
        <begin position="182"/>
        <end position="192"/>
    </location>
</feature>
<organism evidence="3 4">
    <name type="scientific">Allacma fusca</name>
    <dbReference type="NCBI Taxonomy" id="39272"/>
    <lineage>
        <taxon>Eukaryota</taxon>
        <taxon>Metazoa</taxon>
        <taxon>Ecdysozoa</taxon>
        <taxon>Arthropoda</taxon>
        <taxon>Hexapoda</taxon>
        <taxon>Collembola</taxon>
        <taxon>Symphypleona</taxon>
        <taxon>Sminthuridae</taxon>
        <taxon>Allacma</taxon>
    </lineage>
</organism>
<feature type="region of interest" description="Disordered" evidence="1">
    <location>
        <begin position="162"/>
        <end position="192"/>
    </location>
</feature>
<evidence type="ECO:0000256" key="1">
    <source>
        <dbReference type="SAM" id="MobiDB-lite"/>
    </source>
</evidence>
<dbReference type="InterPro" id="IPR001828">
    <property type="entry name" value="ANF_lig-bd_rcpt"/>
</dbReference>
<accession>A0A8J2L6U3</accession>
<gene>
    <name evidence="3" type="ORF">AFUS01_LOCUS27300</name>
</gene>
<feature type="non-terminal residue" evidence="3">
    <location>
        <position position="1"/>
    </location>
</feature>
<comment type="caution">
    <text evidence="3">The sequence shown here is derived from an EMBL/GenBank/DDBJ whole genome shotgun (WGS) entry which is preliminary data.</text>
</comment>
<sequence length="192" mass="21858">AYADLIEAWGWKNCVVIYENNESLIRLQDILRASNPDGRQVTVKQLPPGEDYRPLFKEIRIQATLQHLVIDCDSSKLPLIFKHASEVGMMTNNRYFITSLDIQTLDLDSYLFGDINITAFRMIDRDHPSTVTVLRAWQTLVDSGFQDKSSPSDFFIDESLMPSRNRHRPPIAMPSSRGSSEPVPPLPHGMLK</sequence>
<dbReference type="Proteomes" id="UP000708208">
    <property type="component" value="Unassembled WGS sequence"/>
</dbReference>
<name>A0A8J2L6U3_9HEXA</name>